<dbReference type="PANTHER" id="PTHR10578:SF107">
    <property type="entry name" value="2-HYDROXYACID OXIDASE 1"/>
    <property type="match status" value="1"/>
</dbReference>
<reference evidence="6 7" key="1">
    <citation type="submission" date="2016-07" db="EMBL/GenBank/DDBJ databases">
        <title>Characterization of isolates of Eisenbergiella tayi derived from blood cultures, using whole genome sequencing.</title>
        <authorList>
            <person name="Burdz T."/>
            <person name="Wiebe D."/>
            <person name="Huynh C."/>
            <person name="Bernard K."/>
        </authorList>
    </citation>
    <scope>NUCLEOTIDE SEQUENCE [LARGE SCALE GENOMIC DNA]</scope>
    <source>
        <strain evidence="6 7">NML 110608</strain>
    </source>
</reference>
<keyword evidence="4 6" id="KW-0560">Oxidoreductase</keyword>
<dbReference type="InterPro" id="IPR000262">
    <property type="entry name" value="FMN-dep_DH"/>
</dbReference>
<keyword evidence="2" id="KW-0285">Flavoprotein</keyword>
<evidence type="ECO:0000256" key="3">
    <source>
        <dbReference type="ARBA" id="ARBA00022643"/>
    </source>
</evidence>
<dbReference type="Proteomes" id="UP000094067">
    <property type="component" value="Unassembled WGS sequence"/>
</dbReference>
<accession>A0A1E3A6J2</accession>
<evidence type="ECO:0000256" key="2">
    <source>
        <dbReference type="ARBA" id="ARBA00022630"/>
    </source>
</evidence>
<evidence type="ECO:0000259" key="5">
    <source>
        <dbReference type="PROSITE" id="PS51349"/>
    </source>
</evidence>
<dbReference type="GO" id="GO:0033720">
    <property type="term" value="F:(S)-mandelate dehydrogenase activity"/>
    <property type="evidence" value="ECO:0007669"/>
    <property type="project" value="UniProtKB-EC"/>
</dbReference>
<gene>
    <name evidence="6" type="primary">mdlB</name>
    <name evidence="6" type="ORF">BEI61_05201</name>
</gene>
<name>A0A1E3A6J2_9FIRM</name>
<dbReference type="InterPro" id="IPR037396">
    <property type="entry name" value="FMN_HAD"/>
</dbReference>
<comment type="cofactor">
    <cofactor evidence="1">
        <name>FMN</name>
        <dbReference type="ChEBI" id="CHEBI:58210"/>
    </cofactor>
</comment>
<keyword evidence="3" id="KW-0288">FMN</keyword>
<dbReference type="EMBL" id="MCGH01000003">
    <property type="protein sequence ID" value="ODM04394.1"/>
    <property type="molecule type" value="Genomic_DNA"/>
</dbReference>
<dbReference type="EC" id="1.1.99.31" evidence="6"/>
<dbReference type="PROSITE" id="PS51349">
    <property type="entry name" value="FMN_HYDROXY_ACID_DH_2"/>
    <property type="match status" value="1"/>
</dbReference>
<feature type="domain" description="FMN hydroxy acid dehydrogenase" evidence="5">
    <location>
        <begin position="1"/>
        <end position="298"/>
    </location>
</feature>
<sequence length="298" mass="32126">MEEMKKIRPGDSNQITREYFDSLLVEMRHLDGALPETGLELFGEQFNTPVMTAALSHLGNVCENGMVQMAEGARLAGAVSWAGMGDEKELEDITATGARTIKIIKPYVDNDYILQRIAHAEKCGVMAVGMDIDHAFSGKGKYDVVLGMEMRPKSLEEMKEFVKATKLPFVVKGVLSVKDAEKCLEAGVKGIVVSHHHGIIDYAVPPLMILPEIVRVVQKQIPVFVDCGIESGSDVFKALALGADAVCVGRALMGALQVNGAEGVQEKIASLTEELAGIMARTGASDLSQIDPSVIWKA</sequence>
<dbReference type="SUPFAM" id="SSF51395">
    <property type="entry name" value="FMN-linked oxidoreductases"/>
    <property type="match status" value="1"/>
</dbReference>
<dbReference type="AlphaFoldDB" id="A0A1E3A6J2"/>
<organism evidence="6 7">
    <name type="scientific">Eisenbergiella tayi</name>
    <dbReference type="NCBI Taxonomy" id="1432052"/>
    <lineage>
        <taxon>Bacteria</taxon>
        <taxon>Bacillati</taxon>
        <taxon>Bacillota</taxon>
        <taxon>Clostridia</taxon>
        <taxon>Lachnospirales</taxon>
        <taxon>Lachnospiraceae</taxon>
        <taxon>Eisenbergiella</taxon>
    </lineage>
</organism>
<proteinExistence type="predicted"/>
<evidence type="ECO:0000313" key="7">
    <source>
        <dbReference type="Proteomes" id="UP000094067"/>
    </source>
</evidence>
<dbReference type="Pfam" id="PF01070">
    <property type="entry name" value="FMN_dh"/>
    <property type="match status" value="2"/>
</dbReference>
<evidence type="ECO:0000313" key="6">
    <source>
        <dbReference type="EMBL" id="ODM04394.1"/>
    </source>
</evidence>
<protein>
    <submittedName>
        <fullName evidence="6">(S)-mandelate dehydrogenase</fullName>
        <ecNumber evidence="6">1.1.99.31</ecNumber>
    </submittedName>
</protein>
<evidence type="ECO:0000256" key="1">
    <source>
        <dbReference type="ARBA" id="ARBA00001917"/>
    </source>
</evidence>
<dbReference type="InterPro" id="IPR013785">
    <property type="entry name" value="Aldolase_TIM"/>
</dbReference>
<dbReference type="PANTHER" id="PTHR10578">
    <property type="entry name" value="S -2-HYDROXY-ACID OXIDASE-RELATED"/>
    <property type="match status" value="1"/>
</dbReference>
<dbReference type="Gene3D" id="3.20.20.70">
    <property type="entry name" value="Aldolase class I"/>
    <property type="match status" value="1"/>
</dbReference>
<comment type="caution">
    <text evidence="6">The sequence shown here is derived from an EMBL/GenBank/DDBJ whole genome shotgun (WGS) entry which is preliminary data.</text>
</comment>
<dbReference type="RefSeq" id="WP_081331395.1">
    <property type="nucleotide sequence ID" value="NZ_MCGH01000003.1"/>
</dbReference>
<dbReference type="PATRIC" id="fig|1432052.4.peg.5781"/>
<evidence type="ECO:0000256" key="4">
    <source>
        <dbReference type="ARBA" id="ARBA00023002"/>
    </source>
</evidence>